<comment type="caution">
    <text evidence="3">The sequence shown here is derived from an EMBL/GenBank/DDBJ whole genome shotgun (WGS) entry which is preliminary data.</text>
</comment>
<evidence type="ECO:0000256" key="1">
    <source>
        <dbReference type="ARBA" id="ARBA00022679"/>
    </source>
</evidence>
<dbReference type="Pfam" id="PF13649">
    <property type="entry name" value="Methyltransf_25"/>
    <property type="match status" value="1"/>
</dbReference>
<gene>
    <name evidence="3" type="ORF">FHS37_004465</name>
</gene>
<sequence length="246" mass="26630">MGTNAYDDLLADIYDQMYPDALSGTAETVEFVSTLCPSDGSVLELGVGNGRLAVPLAARGVDVYGIDSSARMLADLAARDPDGTVKAIEGDFLTTTTGRQHDVVLMALNTFFSLPEQEKQIDCLRAMREHLAPGGRVVLEAFDPSPYHRQEGEKTTTRFLGPGTVMLESSHVVQSQQLIILIFALLAEGPTRTAHTALRYAWPAEIDAMARCAGLRLVERYAGWGKEPYGPGSQRHVSVYEVADAA</sequence>
<dbReference type="Proteomes" id="UP000579523">
    <property type="component" value="Unassembled WGS sequence"/>
</dbReference>
<dbReference type="GO" id="GO:0008168">
    <property type="term" value="F:methyltransferase activity"/>
    <property type="evidence" value="ECO:0007669"/>
    <property type="project" value="UniProtKB-KW"/>
</dbReference>
<name>A0A7W7M2Z9_9ACTN</name>
<dbReference type="AlphaFoldDB" id="A0A7W7M2Z9"/>
<dbReference type="EMBL" id="JACHJI010000007">
    <property type="protein sequence ID" value="MBB4900403.1"/>
    <property type="molecule type" value="Genomic_DNA"/>
</dbReference>
<proteinExistence type="predicted"/>
<evidence type="ECO:0000259" key="2">
    <source>
        <dbReference type="Pfam" id="PF13649"/>
    </source>
</evidence>
<protein>
    <submittedName>
        <fullName evidence="3">SAM-dependent methyltransferase</fullName>
    </submittedName>
</protein>
<keyword evidence="3" id="KW-0489">Methyltransferase</keyword>
<dbReference type="InterPro" id="IPR029063">
    <property type="entry name" value="SAM-dependent_MTases_sf"/>
</dbReference>
<dbReference type="Gene3D" id="3.40.50.150">
    <property type="entry name" value="Vaccinia Virus protein VP39"/>
    <property type="match status" value="1"/>
</dbReference>
<evidence type="ECO:0000313" key="4">
    <source>
        <dbReference type="Proteomes" id="UP000579523"/>
    </source>
</evidence>
<dbReference type="CDD" id="cd02440">
    <property type="entry name" value="AdoMet_MTases"/>
    <property type="match status" value="1"/>
</dbReference>
<reference evidence="3 4" key="1">
    <citation type="submission" date="2020-08" db="EMBL/GenBank/DDBJ databases">
        <title>Genomic Encyclopedia of Type Strains, Phase III (KMG-III): the genomes of soil and plant-associated and newly described type strains.</title>
        <authorList>
            <person name="Whitman W."/>
        </authorList>
    </citation>
    <scope>NUCLEOTIDE SEQUENCE [LARGE SCALE GENOMIC DNA]</scope>
    <source>
        <strain evidence="3 4">CECT 3273</strain>
    </source>
</reference>
<evidence type="ECO:0000313" key="3">
    <source>
        <dbReference type="EMBL" id="MBB4900403.1"/>
    </source>
</evidence>
<dbReference type="RefSeq" id="WP_184823914.1">
    <property type="nucleotide sequence ID" value="NZ_BMTK01000016.1"/>
</dbReference>
<organism evidence="3 4">
    <name type="scientific">Streptomyces griseomycini</name>
    <dbReference type="NCBI Taxonomy" id="66895"/>
    <lineage>
        <taxon>Bacteria</taxon>
        <taxon>Bacillati</taxon>
        <taxon>Actinomycetota</taxon>
        <taxon>Actinomycetes</taxon>
        <taxon>Kitasatosporales</taxon>
        <taxon>Streptomycetaceae</taxon>
        <taxon>Streptomyces</taxon>
    </lineage>
</organism>
<dbReference type="GO" id="GO:0017000">
    <property type="term" value="P:antibiotic biosynthetic process"/>
    <property type="evidence" value="ECO:0007669"/>
    <property type="project" value="UniProtKB-ARBA"/>
</dbReference>
<accession>A0A7W7M2Z9</accession>
<dbReference type="GO" id="GO:0032259">
    <property type="term" value="P:methylation"/>
    <property type="evidence" value="ECO:0007669"/>
    <property type="project" value="UniProtKB-KW"/>
</dbReference>
<keyword evidence="1" id="KW-0808">Transferase</keyword>
<dbReference type="InterPro" id="IPR041698">
    <property type="entry name" value="Methyltransf_25"/>
</dbReference>
<dbReference type="PANTHER" id="PTHR43861">
    <property type="entry name" value="TRANS-ACONITATE 2-METHYLTRANSFERASE-RELATED"/>
    <property type="match status" value="1"/>
</dbReference>
<dbReference type="SUPFAM" id="SSF53335">
    <property type="entry name" value="S-adenosyl-L-methionine-dependent methyltransferases"/>
    <property type="match status" value="1"/>
</dbReference>
<feature type="domain" description="Methyltransferase" evidence="2">
    <location>
        <begin position="42"/>
        <end position="135"/>
    </location>
</feature>
<keyword evidence="4" id="KW-1185">Reference proteome</keyword>